<evidence type="ECO:0000313" key="9">
    <source>
        <dbReference type="EMBL" id="PLW07521.1"/>
    </source>
</evidence>
<feature type="compositionally biased region" description="Polar residues" evidence="7">
    <location>
        <begin position="956"/>
        <end position="969"/>
    </location>
</feature>
<dbReference type="InterPro" id="IPR001214">
    <property type="entry name" value="SET_dom"/>
</dbReference>
<feature type="compositionally biased region" description="Polar residues" evidence="7">
    <location>
        <begin position="3315"/>
        <end position="3334"/>
    </location>
</feature>
<feature type="compositionally biased region" description="Basic and acidic residues" evidence="7">
    <location>
        <begin position="1971"/>
        <end position="1981"/>
    </location>
</feature>
<evidence type="ECO:0000256" key="7">
    <source>
        <dbReference type="SAM" id="MobiDB-lite"/>
    </source>
</evidence>
<feature type="compositionally biased region" description="Low complexity" evidence="7">
    <location>
        <begin position="3650"/>
        <end position="3661"/>
    </location>
</feature>
<dbReference type="GO" id="GO:0044545">
    <property type="term" value="C:NSL complex"/>
    <property type="evidence" value="ECO:0007669"/>
    <property type="project" value="TreeGrafter"/>
</dbReference>
<feature type="compositionally biased region" description="Basic and acidic residues" evidence="7">
    <location>
        <begin position="494"/>
        <end position="503"/>
    </location>
</feature>
<feature type="compositionally biased region" description="Polar residues" evidence="7">
    <location>
        <begin position="245"/>
        <end position="259"/>
    </location>
</feature>
<feature type="compositionally biased region" description="Polar residues" evidence="7">
    <location>
        <begin position="359"/>
        <end position="373"/>
    </location>
</feature>
<dbReference type="Gene3D" id="2.170.270.10">
    <property type="entry name" value="SET domain"/>
    <property type="match status" value="1"/>
</dbReference>
<evidence type="ECO:0000256" key="6">
    <source>
        <dbReference type="ARBA" id="ARBA00023242"/>
    </source>
</evidence>
<evidence type="ECO:0000259" key="8">
    <source>
        <dbReference type="SMART" id="SM00249"/>
    </source>
</evidence>
<feature type="compositionally biased region" description="Low complexity" evidence="7">
    <location>
        <begin position="141"/>
        <end position="172"/>
    </location>
</feature>
<feature type="compositionally biased region" description="Polar residues" evidence="7">
    <location>
        <begin position="630"/>
        <end position="666"/>
    </location>
</feature>
<dbReference type="CDD" id="cd15550">
    <property type="entry name" value="PHD_MLL5"/>
    <property type="match status" value="1"/>
</dbReference>
<dbReference type="SMART" id="SM00249">
    <property type="entry name" value="PHD"/>
    <property type="match status" value="1"/>
</dbReference>
<dbReference type="SUPFAM" id="SSF57903">
    <property type="entry name" value="FYVE/PHD zinc finger"/>
    <property type="match status" value="1"/>
</dbReference>
<feature type="compositionally biased region" description="Polar residues" evidence="7">
    <location>
        <begin position="1939"/>
        <end position="1948"/>
    </location>
</feature>
<feature type="region of interest" description="Disordered" evidence="7">
    <location>
        <begin position="2437"/>
        <end position="2725"/>
    </location>
</feature>
<feature type="compositionally biased region" description="Polar residues" evidence="7">
    <location>
        <begin position="452"/>
        <end position="463"/>
    </location>
</feature>
<feature type="compositionally biased region" description="Pro residues" evidence="7">
    <location>
        <begin position="3534"/>
        <end position="3545"/>
    </location>
</feature>
<feature type="compositionally biased region" description="Basic residues" evidence="7">
    <location>
        <begin position="470"/>
        <end position="483"/>
    </location>
</feature>
<dbReference type="SUPFAM" id="SSF82199">
    <property type="entry name" value="SET domain"/>
    <property type="match status" value="1"/>
</dbReference>
<feature type="domain" description="Zinc finger PHD-type" evidence="8">
    <location>
        <begin position="1108"/>
        <end position="1152"/>
    </location>
</feature>
<proteinExistence type="predicted"/>
<dbReference type="PROSITE" id="PS01359">
    <property type="entry name" value="ZF_PHD_1"/>
    <property type="match status" value="1"/>
</dbReference>
<feature type="region of interest" description="Disordered" evidence="7">
    <location>
        <begin position="3413"/>
        <end position="3473"/>
    </location>
</feature>
<protein>
    <recommendedName>
        <fullName evidence="8">Zinc finger PHD-type domain-containing protein</fullName>
    </recommendedName>
</protein>
<evidence type="ECO:0000256" key="3">
    <source>
        <dbReference type="ARBA" id="ARBA00022737"/>
    </source>
</evidence>
<keyword evidence="4" id="KW-0863">Zinc-finger</keyword>
<feature type="compositionally biased region" description="Basic and acidic residues" evidence="7">
    <location>
        <begin position="1627"/>
        <end position="1636"/>
    </location>
</feature>
<dbReference type="Gene3D" id="3.30.40.10">
    <property type="entry name" value="Zinc/RING finger domain, C3HC4 (zinc finger)"/>
    <property type="match status" value="1"/>
</dbReference>
<feature type="compositionally biased region" description="Low complexity" evidence="7">
    <location>
        <begin position="195"/>
        <end position="215"/>
    </location>
</feature>
<dbReference type="Pfam" id="PF20826">
    <property type="entry name" value="PHD_5"/>
    <property type="match status" value="1"/>
</dbReference>
<dbReference type="InterPro" id="IPR013083">
    <property type="entry name" value="Znf_RING/FYVE/PHD"/>
</dbReference>
<evidence type="ECO:0000256" key="2">
    <source>
        <dbReference type="ARBA" id="ARBA00022723"/>
    </source>
</evidence>
<feature type="compositionally biased region" description="Low complexity" evidence="7">
    <location>
        <begin position="3716"/>
        <end position="3728"/>
    </location>
</feature>
<feature type="region of interest" description="Disordered" evidence="7">
    <location>
        <begin position="2994"/>
        <end position="3373"/>
    </location>
</feature>
<feature type="region of interest" description="Disordered" evidence="7">
    <location>
        <begin position="1158"/>
        <end position="1225"/>
    </location>
</feature>
<feature type="compositionally biased region" description="Polar residues" evidence="7">
    <location>
        <begin position="2775"/>
        <end position="2793"/>
    </location>
</feature>
<feature type="compositionally biased region" description="Polar residues" evidence="7">
    <location>
        <begin position="2034"/>
        <end position="2046"/>
    </location>
</feature>
<feature type="compositionally biased region" description="Polar residues" evidence="7">
    <location>
        <begin position="3581"/>
        <end position="3603"/>
    </location>
</feature>
<feature type="compositionally biased region" description="Low complexity" evidence="7">
    <location>
        <begin position="3417"/>
        <end position="3430"/>
    </location>
</feature>
<feature type="compositionally biased region" description="Polar residues" evidence="7">
    <location>
        <begin position="2613"/>
        <end position="2628"/>
    </location>
</feature>
<dbReference type="InterPro" id="IPR046341">
    <property type="entry name" value="SET_dom_sf"/>
</dbReference>
<feature type="compositionally biased region" description="Polar residues" evidence="7">
    <location>
        <begin position="781"/>
        <end position="791"/>
    </location>
</feature>
<keyword evidence="6" id="KW-0539">Nucleus</keyword>
<feature type="compositionally biased region" description="Polar residues" evidence="7">
    <location>
        <begin position="3236"/>
        <end position="3247"/>
    </location>
</feature>
<feature type="compositionally biased region" description="Polar residues" evidence="7">
    <location>
        <begin position="2960"/>
        <end position="2969"/>
    </location>
</feature>
<feature type="region of interest" description="Disordered" evidence="7">
    <location>
        <begin position="833"/>
        <end position="860"/>
    </location>
</feature>
<feature type="region of interest" description="Disordered" evidence="7">
    <location>
        <begin position="1287"/>
        <end position="1333"/>
    </location>
</feature>
<feature type="compositionally biased region" description="Polar residues" evidence="7">
    <location>
        <begin position="3445"/>
        <end position="3470"/>
    </location>
</feature>
<dbReference type="PANTHER" id="PTHR15856">
    <property type="entry name" value="PHD FINGER PROTEIN 20-RELATED"/>
    <property type="match status" value="1"/>
</dbReference>
<feature type="compositionally biased region" description="Polar residues" evidence="7">
    <location>
        <begin position="90"/>
        <end position="99"/>
    </location>
</feature>
<feature type="region of interest" description="Disordered" evidence="7">
    <location>
        <begin position="50"/>
        <end position="73"/>
    </location>
</feature>
<dbReference type="Proteomes" id="UP000235392">
    <property type="component" value="Unassembled WGS sequence"/>
</dbReference>
<feature type="compositionally biased region" description="Acidic residues" evidence="7">
    <location>
        <begin position="2169"/>
        <end position="2180"/>
    </location>
</feature>
<dbReference type="InterPro" id="IPR043449">
    <property type="entry name" value="PHF20-like"/>
</dbReference>
<feature type="region of interest" description="Disordered" evidence="7">
    <location>
        <begin position="1627"/>
        <end position="1656"/>
    </location>
</feature>
<feature type="region of interest" description="Disordered" evidence="7">
    <location>
        <begin position="1887"/>
        <end position="2055"/>
    </location>
</feature>
<feature type="compositionally biased region" description="Polar residues" evidence="7">
    <location>
        <begin position="1639"/>
        <end position="1651"/>
    </location>
</feature>
<feature type="compositionally biased region" description="Low complexity" evidence="7">
    <location>
        <begin position="3354"/>
        <end position="3370"/>
    </location>
</feature>
<feature type="compositionally biased region" description="Polar residues" evidence="7">
    <location>
        <begin position="1077"/>
        <end position="1094"/>
    </location>
</feature>
<feature type="compositionally biased region" description="Polar residues" evidence="7">
    <location>
        <begin position="833"/>
        <end position="845"/>
    </location>
</feature>
<feature type="compositionally biased region" description="Polar residues" evidence="7">
    <location>
        <begin position="2696"/>
        <end position="2706"/>
    </location>
</feature>
<keyword evidence="5" id="KW-0862">Zinc</keyword>
<feature type="compositionally biased region" description="Polar residues" evidence="7">
    <location>
        <begin position="11"/>
        <end position="29"/>
    </location>
</feature>
<evidence type="ECO:0000256" key="4">
    <source>
        <dbReference type="ARBA" id="ARBA00022771"/>
    </source>
</evidence>
<feature type="compositionally biased region" description="Pro residues" evidence="7">
    <location>
        <begin position="2879"/>
        <end position="2891"/>
    </location>
</feature>
<feature type="compositionally biased region" description="Polar residues" evidence="7">
    <location>
        <begin position="1183"/>
        <end position="1201"/>
    </location>
</feature>
<feature type="region of interest" description="Disordered" evidence="7">
    <location>
        <begin position="2870"/>
        <end position="2902"/>
    </location>
</feature>
<evidence type="ECO:0000313" key="10">
    <source>
        <dbReference type="Proteomes" id="UP000235392"/>
    </source>
</evidence>
<feature type="compositionally biased region" description="Polar residues" evidence="7">
    <location>
        <begin position="3552"/>
        <end position="3571"/>
    </location>
</feature>
<feature type="compositionally biased region" description="Polar residues" evidence="7">
    <location>
        <begin position="2994"/>
        <end position="3011"/>
    </location>
</feature>
<feature type="compositionally biased region" description="Gly residues" evidence="7">
    <location>
        <begin position="3848"/>
        <end position="3884"/>
    </location>
</feature>
<accession>A0A2N5S2R7</accession>
<dbReference type="GO" id="GO:0005634">
    <property type="term" value="C:nucleus"/>
    <property type="evidence" value="ECO:0007669"/>
    <property type="project" value="UniProtKB-SubCell"/>
</dbReference>
<comment type="caution">
    <text evidence="9">The sequence shown here is derived from an EMBL/GenBank/DDBJ whole genome shotgun (WGS) entry which is preliminary data.</text>
</comment>
<feature type="region of interest" description="Disordered" evidence="7">
    <location>
        <begin position="554"/>
        <end position="791"/>
    </location>
</feature>
<feature type="compositionally biased region" description="Polar residues" evidence="7">
    <location>
        <begin position="1982"/>
        <end position="1993"/>
    </location>
</feature>
<evidence type="ECO:0000256" key="1">
    <source>
        <dbReference type="ARBA" id="ARBA00004123"/>
    </source>
</evidence>
<reference evidence="9 10" key="1">
    <citation type="submission" date="2017-11" db="EMBL/GenBank/DDBJ databases">
        <title>De novo assembly and phasing of dikaryotic genomes from two isolates of Puccinia coronata f. sp. avenae, the causal agent of oat crown rust.</title>
        <authorList>
            <person name="Miller M.E."/>
            <person name="Zhang Y."/>
            <person name="Omidvar V."/>
            <person name="Sperschneider J."/>
            <person name="Schwessinger B."/>
            <person name="Raley C."/>
            <person name="Palmer J.M."/>
            <person name="Garnica D."/>
            <person name="Upadhyaya N."/>
            <person name="Rathjen J."/>
            <person name="Taylor J.M."/>
            <person name="Park R.F."/>
            <person name="Dodds P.N."/>
            <person name="Hirsch C.D."/>
            <person name="Kianian S.F."/>
            <person name="Figueroa M."/>
        </authorList>
    </citation>
    <scope>NUCLEOTIDE SEQUENCE [LARGE SCALE GENOMIC DNA]</scope>
    <source>
        <strain evidence="9">12SD80</strain>
    </source>
</reference>
<feature type="compositionally biased region" description="Basic and acidic residues" evidence="7">
    <location>
        <begin position="1051"/>
        <end position="1066"/>
    </location>
</feature>
<feature type="compositionally biased region" description="Polar residues" evidence="7">
    <location>
        <begin position="3618"/>
        <end position="3627"/>
    </location>
</feature>
<evidence type="ECO:0000256" key="5">
    <source>
        <dbReference type="ARBA" id="ARBA00022833"/>
    </source>
</evidence>
<feature type="compositionally biased region" description="Polar residues" evidence="7">
    <location>
        <begin position="391"/>
        <end position="433"/>
    </location>
</feature>
<dbReference type="PANTHER" id="PTHR15856:SF51">
    <property type="entry name" value="MBD-R2"/>
    <property type="match status" value="1"/>
</dbReference>
<feature type="compositionally biased region" description="Polar residues" evidence="7">
    <location>
        <begin position="925"/>
        <end position="944"/>
    </location>
</feature>
<feature type="compositionally biased region" description="Polar residues" evidence="7">
    <location>
        <begin position="2240"/>
        <end position="2249"/>
    </location>
</feature>
<feature type="compositionally biased region" description="Low complexity" evidence="7">
    <location>
        <begin position="50"/>
        <end position="64"/>
    </location>
</feature>
<feature type="compositionally biased region" description="Low complexity" evidence="7">
    <location>
        <begin position="2892"/>
        <end position="2902"/>
    </location>
</feature>
<feature type="region of interest" description="Disordered" evidence="7">
    <location>
        <begin position="1"/>
        <end position="29"/>
    </location>
</feature>
<organism evidence="9 10">
    <name type="scientific">Puccinia coronata f. sp. avenae</name>
    <dbReference type="NCBI Taxonomy" id="200324"/>
    <lineage>
        <taxon>Eukaryota</taxon>
        <taxon>Fungi</taxon>
        <taxon>Dikarya</taxon>
        <taxon>Basidiomycota</taxon>
        <taxon>Pucciniomycotina</taxon>
        <taxon>Pucciniomycetes</taxon>
        <taxon>Pucciniales</taxon>
        <taxon>Pucciniaceae</taxon>
        <taxon>Puccinia</taxon>
    </lineage>
</organism>
<dbReference type="InterPro" id="IPR011011">
    <property type="entry name" value="Znf_FYVE_PHD"/>
</dbReference>
<feature type="compositionally biased region" description="Polar residues" evidence="7">
    <location>
        <begin position="505"/>
        <end position="519"/>
    </location>
</feature>
<feature type="compositionally biased region" description="Pro residues" evidence="7">
    <location>
        <begin position="104"/>
        <end position="113"/>
    </location>
</feature>
<dbReference type="InterPro" id="IPR019786">
    <property type="entry name" value="Zinc_finger_PHD-type_CS"/>
</dbReference>
<keyword evidence="2" id="KW-0479">Metal-binding</keyword>
<feature type="compositionally biased region" description="Polar residues" evidence="7">
    <location>
        <begin position="719"/>
        <end position="734"/>
    </location>
</feature>
<feature type="compositionally biased region" description="Polar residues" evidence="7">
    <location>
        <begin position="279"/>
        <end position="290"/>
    </location>
</feature>
<comment type="subcellular location">
    <subcellularLocation>
        <location evidence="1">Nucleus</location>
    </subcellularLocation>
</comment>
<feature type="compositionally biased region" description="Basic residues" evidence="7">
    <location>
        <begin position="2527"/>
        <end position="2536"/>
    </location>
</feature>
<feature type="compositionally biased region" description="Basic residues" evidence="7">
    <location>
        <begin position="1"/>
        <end position="10"/>
    </location>
</feature>
<feature type="compositionally biased region" description="Basic and acidic residues" evidence="7">
    <location>
        <begin position="759"/>
        <end position="780"/>
    </location>
</feature>
<dbReference type="GO" id="GO:0008270">
    <property type="term" value="F:zinc ion binding"/>
    <property type="evidence" value="ECO:0007669"/>
    <property type="project" value="UniProtKB-KW"/>
</dbReference>
<feature type="compositionally biased region" description="Polar residues" evidence="7">
    <location>
        <begin position="979"/>
        <end position="988"/>
    </location>
</feature>
<feature type="region of interest" description="Disordered" evidence="7">
    <location>
        <begin position="873"/>
        <end position="1101"/>
    </location>
</feature>
<sequence length="3890" mass="420498">MDVQHTKKRSTASPTLASTLPSLRSHSSGSPQIRILPIPYIVLTHPLTLPSSTRNSLRSSSSSPSFPPSLPPSKLTLLILTTARSLMPSKESSFGQASRSIPPANRPAQPPQNPSEASTRFVGNYHQPPSHHLNHNPYYPPAHLSRPSLPSSSPQVPSNLTNSYSHPSSRHPSYGDHYQLVPPPHHHHSHPNPTPSSSSILPPHPSSTQQPQHHVPLGEPRKIAGHKRKPSTSPSPERHPDNHSIRQPTNATSRHTPSSAWGRPPSPPPTSNHHLNHPQAYTRSSYHPTHQQPPRPSSPEACETVPSSLAGLLSTHPACHHSSSETRNSDAPHPTPPESLMSRSDPNRSRGRPTITKLPASQTHSQIQHTSASQPPPSADRQWCSHHRSSVGCSPQISRNTIVSTADPAESSSRANYSKPSTPLTTNQTLPEQHTSDAYGHSFRSDNPYPPGSSSDIQHSRSPTVYYHSHPNHRQSAHPHPQHPHPASYPSPVSHDHRPELHLRTNFSHQAARQSSLSTPDAHHLPTRPDPDPKHSYQLHHQSPSYENQFLHPSQNRLHHSDASRPSPGMSPHSLPHPVSRPSTSSSLTNQQSSLGVASQQQVRRPHHVDSPSGSPDRPRLYQPEPRRVTMSSPDLQLQSSPRHQNTDIYPSQATSERPSQQQAMPNSVHHFRPSHTQPHPPAHPSEGAQFSPPRPLELYSEQLHSSTAGPSRHRASRSTDMSTNPLPSRQSHPQPMYMHELSPRFQQHHGPSPQVESSSRRSENSLRERSHQPLSHESEQQQSPRTGFSTTHLASDQAHFAHSLPENITVQHTTYHRRDHLASPIVMQLHPSYSGSSQRQQLQTHYEHQHPQSSSQQYPINQIKSPSNLIHHSSLARAEQSPGSRPSAPSYYGVPSNQQASRPQPRSNGFSLSHEHPIDPSPETPQQKKSSALSNYPPRSSRPSKMEKMDGLPRTGSSQPWSRITTHTSEMDPRYNETSHTSVSNKPGGNREKPAKISPQLERPTSKGSTSLDPTSHPRLASHPVPSTDPKKTKFLSHHRPSSPPSRYSLVDHGKEKEINDEVRFGRSRPKLAHDITNSNADGDTSREPSSTEDGADDDAVDDGVIRCICSITTDDGFTIQCETCEVWQHAVCVNVPIDEVPEHYFCDRCDPSPEQRRRLTEMAPQAERIQRQRLKKEADTQDQAGDENSITQGSPSPSHQPAVDDQDESPVDSPVASTAMSRVSSGVGVNECIQAEPSAQSPSSHGKGKVKASSLGYQERVQTISYPENGLGLSGLQESPALMSGTRADDVSLPRDPVPRKPGRKPTKFAQAKPQSSKQSLDPPPSCSAASNTLEFDSTAFVHNGADTDDKYEAWRYEYTPTLKDIYLDAEVKCQVQQLITNFTRLQNSCEDTAPVDADMEAPGPVADAAEKPVLPAPPKPLPTPTENCRSPVQGVDQLSQVGETPPKSQRTVPHAYASTDFVPVTMLELPPPIKLTIKPITPSTINLFPSLASNPFCPTFANSLNNSSTSSLPRLITHGVFSTQAIPRGSYIASIRGSITSVRKYAKDVYNQYATLGCNKPYVKLFKSTKLQDRLLRDQDLAQIDDGLVIDSRQYGNEMRFVRNGCHPNAFINIIMTPPAPRLPDSEPTDRHVFPQSGTPLSRASSFPTPGIDRPHHPNHLWSTYDRDRHSPWEVSFAIFAASDISRREEIILPWEWDDQHLVHLMPRLLSHSTAFEAQQQRTPSWPATRIQFLPWSMSDLRLLSCKLAAVTLTFLGLMICGCERKKSCAVHLMWKIGCLSAGQPMFPANPDVSPDSEASEFTSISSLKERQEMHLPSTFEEKLRLALHSFAEQPIPQPLKVGRNANSAANASAPNVSRPKRPKIDLGPMLGLRRDWWLYPTAGHPQADLSRLDSKTLAKKQKRPRSRSVFNRKPSVHKIRRVSDVGELRQPGLTVANSINQPKDSSLPEAGPSQPSNIYPLTPAQETRPETHIDNHSTAHSQSVQRNQHSLSLPSPLPPSQHALQTDDASVRHPSTVPSTAQDKPINLSAARTHQQESLGETSDNRSTVDTRRMDVESGVLSGVDTASKSEMSMAGRDEAATERIEGVSEVHQAKKNDHDQVQLAGHQLQLENGVGVVRENGPFRKGTSDQGLDPSQLHAVDDVPAPIPSARPLEEVNSASSAPEEGELREEESYSEEAAVQHPLHASPSAPILASPIQQDSTKPEIKTPGHESISMEPSDNGQRMEGGDVPMDQSPAQFSSQAGNIDVDSQRRGGIVGSDPPAIAIDRLPDAYPKDLTGSGAQHTETDSLPEISLDRRHDVSVPHQTPISSRAQDSRQLVLSVAADVTPEPMVTSPKSINAHDSIPAVASSHQHNDNELQSVVDVSGKSTDPVHNALGLDTREITRKTEVVDGNHQASIIEDHHQVAVPTSTQAENADNVTDQSSQPRHLILSEETRQSPKSATSPSLNSTTEQMDLASPTRLSHRSVSTHSELPSEAQDESALSQPSDGSEESLLDSDASTTILASSDEEMLSSHTPRYLNNRKRIRSKNIIKPPPRIAAIKKTTAPPHLERPNGLAAGAMTRSEFRAIDKLKPPPVGYQKGDSNKTSSLSDLESEDERHADPVGKQSGSQMRRIIRSSSPAESDDNEADERVTGKQPRRSKVSPTPSLSSAPDLSSSHAMEVVDVPVGNENLKRLEPVSGRVPPALPSLGSSSHDQSTGPVELPKSDQTMGSLDATRLNDPRTVVTHVAVPATLPASKQLQAALVTPNLPLAAVEKQEAGRIEPTAEAKSTFTENSGATQLSDALPSTNIPVSEANELGAPHENTSLASPAAISETQLKKAAPKRISLKDYRSRKVSETVVITPLANPLIHFTATRPTPATITEEPQRKHAPPPIIPVLPPLLPPTSQSQPLLPLSPRKLELVASVLKKEEKDNARSSQDGATDPNKPAHESQIPNTPLPDASSLPPDAVPNQIPQDRNAQTGEVDLKKSINTTVLGFLGRLSDANTAQHNSDQHQQAKLSPQTCDDPAATGAYEDDIDGVAIESMSTPSEGEPDDEERPQEVVDNVLQQPHLEMVDDEEKKEARTPKQLQTLDEAQAEPFCKNLPQQSDATHDKQQPTIQDQHEMELDTGDGGQQGTTGVEKQQGERAAVEQPQEGGIDGSMMANASDGTEPPSVHEEADLVPMQDLNLTPSASNERADQMMEVDQPESCPPTKSVGPESSLPPGHPTRNSNEVPAQLLVSKPERAESSSSPRNATQSVAHEDLAPEDVSLSPSVVQQKLPAPKPRLSLADYRRRNVRPSVSEERHPAQSMSPSLPDLELSRANAAGFNSLQQHETNNHFQLTQPNPKHEASTPGDAADEARHALPAPSRSNPSPSQQQEQQLGHKTNMVGVEAAGITLALNVSSGSRPADTSMYFPPISPSILMGMESSSRSPDLKSSLSPPGSPSEETTVHQETNDTVLPKSSSRTPLESTPVTSTSSLKTELKPSVAILSSTAVPPFAGHLAQPSGAEDRVSQQAASPASDSLGVPPPCLQPVPPKSKSAQPSGPPNGLPPPPTLFDQHKTSSPSNLVSSLPTTGTSHSQAPHHRKPTSIVVSGGTQSTTIGSNAAPSSRMQTPLDGKFSLAHGDQSIPSAPSSSRHIPGPSPGQQSPTIPLSPLVYKPSASASPSSLAPTGMSELRASPPGPSNLSPGLSRGAPSRTGRAPPSHNTSRASWPLEPAGLPNPPDSQYSSQVSFSSDLPPNPSLPPPPTHPPGPSRNSPYHYSSPHRGVGFPPMRNFSGHRMATSPIMGTSGPGPPPPSFRPSQNSDNEGMERLRHDGALRGPGASHSSSYLARGRAKVRGVGPSSSSTYWPLDNNPGSGGHGSSNSSSGGGGGGGGGANSGGGGGGTGRGFGGPPRNDR</sequence>
<feature type="compositionally biased region" description="Pro residues" evidence="7">
    <location>
        <begin position="3729"/>
        <end position="3744"/>
    </location>
</feature>
<feature type="region of interest" description="Disordered" evidence="7">
    <location>
        <begin position="88"/>
        <end position="542"/>
    </location>
</feature>
<feature type="region of interest" description="Disordered" evidence="7">
    <location>
        <begin position="1845"/>
        <end position="1866"/>
    </location>
</feature>
<feature type="compositionally biased region" description="Basic residues" evidence="7">
    <location>
        <begin position="1901"/>
        <end position="1910"/>
    </location>
</feature>
<feature type="compositionally biased region" description="Polar residues" evidence="7">
    <location>
        <begin position="896"/>
        <end position="912"/>
    </location>
</feature>
<dbReference type="EMBL" id="PGCI01001124">
    <property type="protein sequence ID" value="PLW07521.1"/>
    <property type="molecule type" value="Genomic_DNA"/>
</dbReference>
<feature type="region of interest" description="Disordered" evidence="7">
    <location>
        <begin position="2917"/>
        <end position="2973"/>
    </location>
</feature>
<feature type="compositionally biased region" description="Pro residues" evidence="7">
    <location>
        <begin position="3516"/>
        <end position="3526"/>
    </location>
</feature>
<feature type="compositionally biased region" description="Basic and acidic residues" evidence="7">
    <location>
        <begin position="1289"/>
        <end position="1301"/>
    </location>
</feature>
<name>A0A2N5S2R7_9BASI</name>
<feature type="region of interest" description="Disordered" evidence="7">
    <location>
        <begin position="2123"/>
        <end position="2300"/>
    </location>
</feature>
<keyword evidence="3" id="KW-0677">Repeat</keyword>
<gene>
    <name evidence="9" type="ORF">PCASD_24079</name>
</gene>
<feature type="region of interest" description="Disordered" evidence="7">
    <location>
        <begin position="3487"/>
        <end position="3890"/>
    </location>
</feature>
<feature type="compositionally biased region" description="Polar residues" evidence="7">
    <location>
        <begin position="2444"/>
        <end position="2459"/>
    </location>
</feature>
<dbReference type="InterPro" id="IPR001965">
    <property type="entry name" value="Znf_PHD"/>
</dbReference>
<feature type="compositionally biased region" description="Basic and acidic residues" evidence="7">
    <location>
        <begin position="2570"/>
        <end position="2579"/>
    </location>
</feature>
<dbReference type="GO" id="GO:0006357">
    <property type="term" value="P:regulation of transcription by RNA polymerase II"/>
    <property type="evidence" value="ECO:0007669"/>
    <property type="project" value="TreeGrafter"/>
</dbReference>
<dbReference type="Pfam" id="PF00856">
    <property type="entry name" value="SET"/>
    <property type="match status" value="1"/>
</dbReference>
<feature type="region of interest" description="Disordered" evidence="7">
    <location>
        <begin position="2774"/>
        <end position="2793"/>
    </location>
</feature>
<feature type="compositionally biased region" description="Basic and acidic residues" evidence="7">
    <location>
        <begin position="3800"/>
        <end position="3809"/>
    </location>
</feature>
<feature type="compositionally biased region" description="Basic and acidic residues" evidence="7">
    <location>
        <begin position="3098"/>
        <end position="3114"/>
    </location>
</feature>
<feature type="compositionally biased region" description="Low complexity" evidence="7">
    <location>
        <begin position="583"/>
        <end position="595"/>
    </location>
</feature>
<feature type="compositionally biased region" description="Low complexity" evidence="7">
    <location>
        <begin position="2650"/>
        <end position="2664"/>
    </location>
</feature>
<feature type="compositionally biased region" description="Basic and acidic residues" evidence="7">
    <location>
        <begin position="521"/>
        <end position="535"/>
    </location>
</feature>
<feature type="compositionally biased region" description="Low complexity" evidence="7">
    <location>
        <begin position="1848"/>
        <end position="1857"/>
    </location>
</feature>
<feature type="compositionally biased region" description="Basic and acidic residues" evidence="7">
    <location>
        <begin position="617"/>
        <end position="628"/>
    </location>
</feature>